<dbReference type="RefSeq" id="WP_250194615.1">
    <property type="nucleotide sequence ID" value="NZ_CP097635.1"/>
</dbReference>
<dbReference type="EMBL" id="CP097635">
    <property type="protein sequence ID" value="URI06352.1"/>
    <property type="molecule type" value="Genomic_DNA"/>
</dbReference>
<proteinExistence type="predicted"/>
<evidence type="ECO:0000313" key="1">
    <source>
        <dbReference type="EMBL" id="URI06352.1"/>
    </source>
</evidence>
<dbReference type="Proteomes" id="UP001056201">
    <property type="component" value="Chromosome 1"/>
</dbReference>
<evidence type="ECO:0000313" key="2">
    <source>
        <dbReference type="Proteomes" id="UP001056201"/>
    </source>
</evidence>
<organism evidence="1 2">
    <name type="scientific">Aquincola tertiaricarbonis</name>
    <dbReference type="NCBI Taxonomy" id="391953"/>
    <lineage>
        <taxon>Bacteria</taxon>
        <taxon>Pseudomonadati</taxon>
        <taxon>Pseudomonadota</taxon>
        <taxon>Betaproteobacteria</taxon>
        <taxon>Burkholderiales</taxon>
        <taxon>Sphaerotilaceae</taxon>
        <taxon>Aquincola</taxon>
    </lineage>
</organism>
<reference evidence="1" key="1">
    <citation type="submission" date="2022-05" db="EMBL/GenBank/DDBJ databases">
        <title>An RpoN-dependent PEP-CTERM gene is involved in floc formation of an Aquincola tertiaricarbonis strain.</title>
        <authorList>
            <person name="Qiu D."/>
            <person name="Xia M."/>
        </authorList>
    </citation>
    <scope>NUCLEOTIDE SEQUENCE</scope>
    <source>
        <strain evidence="1">RN12</strain>
    </source>
</reference>
<accession>A0ABY4S092</accession>
<name>A0ABY4S092_AQUTE</name>
<protein>
    <submittedName>
        <fullName evidence="1">Uncharacterized protein</fullName>
    </submittedName>
</protein>
<gene>
    <name evidence="1" type="ORF">MW290_10525</name>
</gene>
<keyword evidence="2" id="KW-1185">Reference proteome</keyword>
<sequence length="76" mass="8656">MKTYQIEVQRIKLMNNSHGLVRARVDAAVQPMPRQDDDGAEPSSMLTMTVENARVLYLLLKQQLADVDSKKARSQR</sequence>